<dbReference type="AlphaFoldDB" id="A0A4Y7LEP2"/>
<keyword evidence="2" id="KW-1185">Reference proteome</keyword>
<protein>
    <submittedName>
        <fullName evidence="1">Uncharacterized protein</fullName>
    </submittedName>
</protein>
<proteinExistence type="predicted"/>
<sequence>MMIDYYSKSEEELKAQQEFKDFIREKRLKESREQLVDLRDKLTNLLKQDWKQFRNVHKVISDYVFLLNSYPFKRDEIWSDVSVDLNILKELLDKLEYKSAEAEKNHYKEQYTFLRSIQKRAMILAGVDFKYMLEFADQVHVSEFKSDEIEVDNPKLVIDQFKGYEEKVNEASSEIKTGGNLNVYIDSLPVLKSVKRVLLRLEHMCLLKPDDDIEVNSKRMCLWKPDDDIKSRNAKKSTAQCNQTDSAKLL</sequence>
<gene>
    <name evidence="1" type="ORF">C5167_046481</name>
</gene>
<evidence type="ECO:0000313" key="2">
    <source>
        <dbReference type="Proteomes" id="UP000316621"/>
    </source>
</evidence>
<dbReference type="Gramene" id="RZC83706">
    <property type="protein sequence ID" value="RZC83706"/>
    <property type="gene ID" value="C5167_046481"/>
</dbReference>
<evidence type="ECO:0000313" key="1">
    <source>
        <dbReference type="EMBL" id="RZC83706.1"/>
    </source>
</evidence>
<reference evidence="1 2" key="1">
    <citation type="journal article" date="2018" name="Science">
        <title>The opium poppy genome and morphinan production.</title>
        <authorList>
            <person name="Guo L."/>
            <person name="Winzer T."/>
            <person name="Yang X."/>
            <person name="Li Y."/>
            <person name="Ning Z."/>
            <person name="He Z."/>
            <person name="Teodor R."/>
            <person name="Lu Y."/>
            <person name="Bowser T.A."/>
            <person name="Graham I.A."/>
            <person name="Ye K."/>
        </authorList>
    </citation>
    <scope>NUCLEOTIDE SEQUENCE [LARGE SCALE GENOMIC DNA]</scope>
    <source>
        <strain evidence="2">cv. HN1</strain>
        <tissue evidence="1">Leaves</tissue>
    </source>
</reference>
<dbReference type="EMBL" id="CM010725">
    <property type="protein sequence ID" value="RZC83706.1"/>
    <property type="molecule type" value="Genomic_DNA"/>
</dbReference>
<accession>A0A4Y7LEP2</accession>
<organism evidence="1 2">
    <name type="scientific">Papaver somniferum</name>
    <name type="common">Opium poppy</name>
    <dbReference type="NCBI Taxonomy" id="3469"/>
    <lineage>
        <taxon>Eukaryota</taxon>
        <taxon>Viridiplantae</taxon>
        <taxon>Streptophyta</taxon>
        <taxon>Embryophyta</taxon>
        <taxon>Tracheophyta</taxon>
        <taxon>Spermatophyta</taxon>
        <taxon>Magnoliopsida</taxon>
        <taxon>Ranunculales</taxon>
        <taxon>Papaveraceae</taxon>
        <taxon>Papaveroideae</taxon>
        <taxon>Papaver</taxon>
    </lineage>
</organism>
<dbReference type="Proteomes" id="UP000316621">
    <property type="component" value="Chromosome 11"/>
</dbReference>
<name>A0A4Y7LEP2_PAPSO</name>